<gene>
    <name evidence="1" type="ORF">AGRA3207_007605</name>
</gene>
<evidence type="ECO:0000313" key="2">
    <source>
        <dbReference type="Proteomes" id="UP001049518"/>
    </source>
</evidence>
<dbReference type="EMBL" id="CP059572">
    <property type="protein sequence ID" value="QXJ27010.1"/>
    <property type="molecule type" value="Genomic_DNA"/>
</dbReference>
<organism evidence="1 2">
    <name type="scientific">Actinomadura graeca</name>
    <dbReference type="NCBI Taxonomy" id="2750812"/>
    <lineage>
        <taxon>Bacteria</taxon>
        <taxon>Bacillati</taxon>
        <taxon>Actinomycetota</taxon>
        <taxon>Actinomycetes</taxon>
        <taxon>Streptosporangiales</taxon>
        <taxon>Thermomonosporaceae</taxon>
        <taxon>Actinomadura</taxon>
    </lineage>
</organism>
<dbReference type="InterPro" id="IPR038735">
    <property type="entry name" value="MSMEG_1276-like_NTP-PPase_dom"/>
</dbReference>
<reference evidence="1" key="1">
    <citation type="submission" date="2020-07" db="EMBL/GenBank/DDBJ databases">
        <authorList>
            <person name="Tarantini F.S."/>
            <person name="Hong K.W."/>
            <person name="Chan K.G."/>
        </authorList>
    </citation>
    <scope>NUCLEOTIDE SEQUENCE</scope>
    <source>
        <strain evidence="1">32-07</strain>
    </source>
</reference>
<protein>
    <submittedName>
        <fullName evidence="1">Nucleoside triphosphate pyrophosphohydrolase</fullName>
    </submittedName>
</protein>
<name>A0ABX8R7F3_9ACTN</name>
<proteinExistence type="predicted"/>
<dbReference type="SUPFAM" id="SSF101386">
    <property type="entry name" value="all-alpha NTP pyrophosphatases"/>
    <property type="match status" value="1"/>
</dbReference>
<dbReference type="CDD" id="cd11532">
    <property type="entry name" value="NTP-PPase_COG4997"/>
    <property type="match status" value="1"/>
</dbReference>
<accession>A0ABX8R7F3</accession>
<keyword evidence="2" id="KW-1185">Reference proteome</keyword>
<sequence length="112" mass="12538">MVHRTKSGGGFTEKLVRDRIPQVIEESGRRAEFRVAGLDEYRSRLRAKLYEEAGEYVASGDPEELADVLEVVHALAAVHRLTPDGLEARRADKAQRRGGFSERIVLRLPEGP</sequence>
<evidence type="ECO:0000313" key="1">
    <source>
        <dbReference type="EMBL" id="QXJ27010.1"/>
    </source>
</evidence>
<dbReference type="Proteomes" id="UP001049518">
    <property type="component" value="Chromosome"/>
</dbReference>